<dbReference type="SUPFAM" id="SSF56601">
    <property type="entry name" value="beta-lactamase/transpeptidase-like"/>
    <property type="match status" value="1"/>
</dbReference>
<keyword evidence="6" id="KW-1185">Reference proteome</keyword>
<dbReference type="Proteomes" id="UP000198656">
    <property type="component" value="Unassembled WGS sequence"/>
</dbReference>
<gene>
    <name evidence="5" type="ORF">SAMN05443529_11065</name>
</gene>
<evidence type="ECO:0000256" key="3">
    <source>
        <dbReference type="ARBA" id="ARBA00023136"/>
    </source>
</evidence>
<dbReference type="GO" id="GO:0005886">
    <property type="term" value="C:plasma membrane"/>
    <property type="evidence" value="ECO:0007669"/>
    <property type="project" value="TreeGrafter"/>
</dbReference>
<dbReference type="Gene3D" id="3.90.1310.10">
    <property type="entry name" value="Penicillin-binding protein 2a (Domain 2)"/>
    <property type="match status" value="1"/>
</dbReference>
<dbReference type="AlphaFoldDB" id="A0A1G8A0B0"/>
<dbReference type="EMBL" id="FNCP01000010">
    <property type="protein sequence ID" value="SDH14362.1"/>
    <property type="molecule type" value="Genomic_DNA"/>
</dbReference>
<dbReference type="GO" id="GO:0008658">
    <property type="term" value="F:penicillin binding"/>
    <property type="evidence" value="ECO:0007669"/>
    <property type="project" value="InterPro"/>
</dbReference>
<organism evidence="5 6">
    <name type="scientific">Desulfosporosinus hippei DSM 8344</name>
    <dbReference type="NCBI Taxonomy" id="1121419"/>
    <lineage>
        <taxon>Bacteria</taxon>
        <taxon>Bacillati</taxon>
        <taxon>Bacillota</taxon>
        <taxon>Clostridia</taxon>
        <taxon>Eubacteriales</taxon>
        <taxon>Desulfitobacteriaceae</taxon>
        <taxon>Desulfosporosinus</taxon>
    </lineage>
</organism>
<accession>A0A1G8A0B0</accession>
<keyword evidence="3" id="KW-0472">Membrane</keyword>
<dbReference type="PANTHER" id="PTHR30627">
    <property type="entry name" value="PEPTIDOGLYCAN D,D-TRANSPEPTIDASE"/>
    <property type="match status" value="1"/>
</dbReference>
<evidence type="ECO:0000313" key="5">
    <source>
        <dbReference type="EMBL" id="SDH14362.1"/>
    </source>
</evidence>
<dbReference type="InterPro" id="IPR050515">
    <property type="entry name" value="Beta-lactam/transpept"/>
</dbReference>
<comment type="subcellular location">
    <subcellularLocation>
        <location evidence="1">Membrane</location>
    </subcellularLocation>
</comment>
<dbReference type="SUPFAM" id="SSF54184">
    <property type="entry name" value="Penicillin-binding protein 2x (pbp-2x), c-terminal domain"/>
    <property type="match status" value="1"/>
</dbReference>
<dbReference type="Pfam" id="PF03717">
    <property type="entry name" value="PBP_dimer"/>
    <property type="match status" value="1"/>
</dbReference>
<dbReference type="InterPro" id="IPR005311">
    <property type="entry name" value="PBP_dimer"/>
</dbReference>
<dbReference type="CDD" id="cd06575">
    <property type="entry name" value="PASTA_Pbp2x-like_2"/>
    <property type="match status" value="1"/>
</dbReference>
<evidence type="ECO:0000259" key="4">
    <source>
        <dbReference type="PROSITE" id="PS51178"/>
    </source>
</evidence>
<dbReference type="Pfam" id="PF03793">
    <property type="entry name" value="PASTA"/>
    <property type="match status" value="1"/>
</dbReference>
<proteinExistence type="inferred from homology"/>
<comment type="similarity">
    <text evidence="2">Belongs to the transpeptidase family.</text>
</comment>
<dbReference type="Gene3D" id="3.40.710.10">
    <property type="entry name" value="DD-peptidase/beta-lactamase superfamily"/>
    <property type="match status" value="1"/>
</dbReference>
<dbReference type="PROSITE" id="PS51178">
    <property type="entry name" value="PASTA"/>
    <property type="match status" value="1"/>
</dbReference>
<evidence type="ECO:0000256" key="2">
    <source>
        <dbReference type="ARBA" id="ARBA00007171"/>
    </source>
</evidence>
<evidence type="ECO:0000256" key="1">
    <source>
        <dbReference type="ARBA" id="ARBA00004370"/>
    </source>
</evidence>
<dbReference type="OrthoDB" id="9804124at2"/>
<dbReference type="InterPro" id="IPR012338">
    <property type="entry name" value="Beta-lactam/transpept-like"/>
</dbReference>
<reference evidence="6" key="1">
    <citation type="submission" date="2016-10" db="EMBL/GenBank/DDBJ databases">
        <authorList>
            <person name="Varghese N."/>
            <person name="Submissions S."/>
        </authorList>
    </citation>
    <scope>NUCLEOTIDE SEQUENCE [LARGE SCALE GENOMIC DNA]</scope>
    <source>
        <strain evidence="6">DSM 8344</strain>
    </source>
</reference>
<dbReference type="InterPro" id="IPR036138">
    <property type="entry name" value="PBP_dimer_sf"/>
</dbReference>
<dbReference type="Gene3D" id="3.30.450.330">
    <property type="match status" value="1"/>
</dbReference>
<dbReference type="RefSeq" id="WP_092333000.1">
    <property type="nucleotide sequence ID" value="NZ_FNCP01000010.1"/>
</dbReference>
<dbReference type="GO" id="GO:0071555">
    <property type="term" value="P:cell wall organization"/>
    <property type="evidence" value="ECO:0007669"/>
    <property type="project" value="TreeGrafter"/>
</dbReference>
<feature type="domain" description="PASTA" evidence="4">
    <location>
        <begin position="610"/>
        <end position="667"/>
    </location>
</feature>
<dbReference type="STRING" id="1121419.SAMN05443529_11065"/>
<name>A0A1G8A0B0_9FIRM</name>
<dbReference type="InterPro" id="IPR005543">
    <property type="entry name" value="PASTA_dom"/>
</dbReference>
<protein>
    <submittedName>
        <fullName evidence="5">Stage V sporulation protein D (Sporulation-specific penicillin-binding protein)</fullName>
    </submittedName>
</protein>
<dbReference type="SMART" id="SM00740">
    <property type="entry name" value="PASTA"/>
    <property type="match status" value="1"/>
</dbReference>
<dbReference type="PANTHER" id="PTHR30627:SF1">
    <property type="entry name" value="PEPTIDOGLYCAN D,D-TRANSPEPTIDASE FTSI"/>
    <property type="match status" value="1"/>
</dbReference>
<sequence>MKTKSKVKYFSRDRWVQVILLSVVVIVFGRLVFLQVVQASDLKAKGIERRTIDQSLRPDRGVIFDAQGNVLAQSIPVKQVYADPRTLNNALEKKQFKKSKDEVAKDLGGILEIDPQEILDKLNKDLSWVNLAHQVEVAKADEILALKIPGVGCSDEEKRIYPMGVFASSVLGIVNQEGHGVEGAEYYYDKELFGKPGFQSKEQDTRARSILDALNQGDPSRPGNSITLTIDSTIQYYIEQQLDEAQKATNAKSVTILAMDPKTGRVLGMGSRPSFDPTDYAKVAPEVRRNLAISMSYEPGSTFKIITGSAALEEGLIQPDETFNDPGFLSIPPLYITNWDSDQKAHGFITFTKGMQLSSNVVLAQVGRNLGKERFNTYLKAFGFGQKTGIDISGEESGLLLPAERVRDIDVATMSFGQANSVTPIQLLTAISAVANGGTLYRPYIVDKISSFDGQIVQQQKPTPVRQVISQSTATQMTNILEEVVSDGTGHTAHIPGIRVAGKTGTAQKVDPATGAYSKTDFIASFAAYAPAEDPKIAVLVIIDTPNTEDGHQGGTLAGPRAKAIIEGALQYYGLPVANDTQSTVTISPSDTALRPTPQQVVPERVPLGGEIVIPDLTGMTMREVGETLAKSELHFNFSGTGLAIHQSPQPGKIVTRGSPVEVKFSPLSQ</sequence>
<dbReference type="InterPro" id="IPR001460">
    <property type="entry name" value="PCN-bd_Tpept"/>
</dbReference>
<evidence type="ECO:0000313" key="6">
    <source>
        <dbReference type="Proteomes" id="UP000198656"/>
    </source>
</evidence>
<dbReference type="Pfam" id="PF00905">
    <property type="entry name" value="Transpeptidase"/>
    <property type="match status" value="1"/>
</dbReference>
<dbReference type="SUPFAM" id="SSF56519">
    <property type="entry name" value="Penicillin binding protein dimerisation domain"/>
    <property type="match status" value="1"/>
</dbReference>